<dbReference type="SUPFAM" id="SSF49785">
    <property type="entry name" value="Galactose-binding domain-like"/>
    <property type="match status" value="1"/>
</dbReference>
<evidence type="ECO:0000259" key="3">
    <source>
        <dbReference type="SMART" id="SM00939"/>
    </source>
</evidence>
<dbReference type="Proteomes" id="UP001338125">
    <property type="component" value="Unassembled WGS sequence"/>
</dbReference>
<sequence>MANKRGFLNSIVDRSLGWCLGLPSERCDYHVTRAVRIPMRDGINLVGDLYEPLLPLGAKSAPVLLTQGCYGRGFIMALINARFFASRNYTVLLVSTRGTFGSEGDFEPFRTEQRDGQDIVEWMRRQTWYPGSFATCGASYLGYAQWALLHDPPADCVGACIPVGPHNYAIHHWGTGSFRLDRVGWGDMVALQDSSSLRFLPPTSRLDSDEIFAKSTFMALPLGDSIKRHLDGRAPWVSDAMAHPDPNDPYWEPLQHDEALERINIPVFLISGWYDTFTEQTLQQYTRLRDRDCIVYLTIGPWVHKRASGVLSMPAIMKFLDHHVSSAQTTHNAPLVRIFVTGAEEWRSLPSWPPPTQECTFYLHGDQTIDMKERPEDSRSCSFGFNPNDPTPTIGGPLQFGGGRVDDSEYGTRSDVLVYTSGPLEEDMEVLGKPVVELAHSSDTPFVDVWIRLSEVDKRGISHNITEAYRSLDAPRDASETLHMELRDCAHRFTKGTRIRIIIAGGSLPQYARNLGSGESRITGSTTRLACHTIAHAEGRTKILLPRPT</sequence>
<dbReference type="InterPro" id="IPR005674">
    <property type="entry name" value="CocE/Ser_esterase"/>
</dbReference>
<protein>
    <submittedName>
        <fullName evidence="4">Cocaine esterase-like protein</fullName>
    </submittedName>
</protein>
<dbReference type="EMBL" id="JAVFKD010000010">
    <property type="protein sequence ID" value="KAK5994619.1"/>
    <property type="molecule type" value="Genomic_DNA"/>
</dbReference>
<dbReference type="InterPro" id="IPR029058">
    <property type="entry name" value="AB_hydrolase_fold"/>
</dbReference>
<dbReference type="SMART" id="SM00939">
    <property type="entry name" value="PepX_C"/>
    <property type="match status" value="1"/>
</dbReference>
<dbReference type="InterPro" id="IPR008979">
    <property type="entry name" value="Galactose-bd-like_sf"/>
</dbReference>
<proteinExistence type="predicted"/>
<gene>
    <name evidence="4" type="ORF">PT974_05100</name>
</gene>
<keyword evidence="1" id="KW-0378">Hydrolase</keyword>
<evidence type="ECO:0000256" key="1">
    <source>
        <dbReference type="ARBA" id="ARBA00022801"/>
    </source>
</evidence>
<name>A0ABR0SR86_9HYPO</name>
<feature type="region of interest" description="Disordered" evidence="2">
    <location>
        <begin position="385"/>
        <end position="407"/>
    </location>
</feature>
<dbReference type="Gene3D" id="2.60.120.260">
    <property type="entry name" value="Galactose-binding domain-like"/>
    <property type="match status" value="1"/>
</dbReference>
<keyword evidence="5" id="KW-1185">Reference proteome</keyword>
<evidence type="ECO:0000256" key="2">
    <source>
        <dbReference type="SAM" id="MobiDB-lite"/>
    </source>
</evidence>
<evidence type="ECO:0000313" key="4">
    <source>
        <dbReference type="EMBL" id="KAK5994619.1"/>
    </source>
</evidence>
<feature type="domain" description="Xaa-Pro dipeptidyl-peptidase C-terminal" evidence="3">
    <location>
        <begin position="317"/>
        <end position="542"/>
    </location>
</feature>
<dbReference type="Pfam" id="PF08530">
    <property type="entry name" value="PepX_C"/>
    <property type="match status" value="1"/>
</dbReference>
<evidence type="ECO:0000313" key="5">
    <source>
        <dbReference type="Proteomes" id="UP001338125"/>
    </source>
</evidence>
<dbReference type="Gene3D" id="3.40.50.1820">
    <property type="entry name" value="alpha/beta hydrolase"/>
    <property type="match status" value="1"/>
</dbReference>
<dbReference type="InterPro" id="IPR000383">
    <property type="entry name" value="Xaa-Pro-like_dom"/>
</dbReference>
<dbReference type="Pfam" id="PF02129">
    <property type="entry name" value="Peptidase_S15"/>
    <property type="match status" value="1"/>
</dbReference>
<dbReference type="InterPro" id="IPR013736">
    <property type="entry name" value="Xaa-Pro_dipept_C"/>
</dbReference>
<dbReference type="NCBIfam" id="TIGR00976">
    <property type="entry name" value="CocE_NonD"/>
    <property type="match status" value="1"/>
</dbReference>
<accession>A0ABR0SR86</accession>
<reference evidence="4 5" key="1">
    <citation type="submission" date="2024-01" db="EMBL/GenBank/DDBJ databases">
        <title>Complete genome of Cladobotryum mycophilum ATHUM6906.</title>
        <authorList>
            <person name="Christinaki A.C."/>
            <person name="Myridakis A.I."/>
            <person name="Kouvelis V.N."/>
        </authorList>
    </citation>
    <scope>NUCLEOTIDE SEQUENCE [LARGE SCALE GENOMIC DNA]</scope>
    <source>
        <strain evidence="4 5">ATHUM6906</strain>
    </source>
</reference>
<dbReference type="Gene3D" id="1.10.3020.10">
    <property type="entry name" value="alpha-amino acid ester hydrolase ( Helical cap domain)"/>
    <property type="match status" value="1"/>
</dbReference>
<dbReference type="SUPFAM" id="SSF53474">
    <property type="entry name" value="alpha/beta-Hydrolases"/>
    <property type="match status" value="1"/>
</dbReference>
<organism evidence="4 5">
    <name type="scientific">Cladobotryum mycophilum</name>
    <dbReference type="NCBI Taxonomy" id="491253"/>
    <lineage>
        <taxon>Eukaryota</taxon>
        <taxon>Fungi</taxon>
        <taxon>Dikarya</taxon>
        <taxon>Ascomycota</taxon>
        <taxon>Pezizomycotina</taxon>
        <taxon>Sordariomycetes</taxon>
        <taxon>Hypocreomycetidae</taxon>
        <taxon>Hypocreales</taxon>
        <taxon>Hypocreaceae</taxon>
        <taxon>Cladobotryum</taxon>
    </lineage>
</organism>
<comment type="caution">
    <text evidence="4">The sequence shown here is derived from an EMBL/GenBank/DDBJ whole genome shotgun (WGS) entry which is preliminary data.</text>
</comment>